<dbReference type="RefSeq" id="WP_379878471.1">
    <property type="nucleotide sequence ID" value="NZ_JBHPON010000001.1"/>
</dbReference>
<dbReference type="InterPro" id="IPR018759">
    <property type="entry name" value="BBP2_2"/>
</dbReference>
<organism evidence="1 2">
    <name type="scientific">Hyphococcus aureus</name>
    <dbReference type="NCBI Taxonomy" id="2666033"/>
    <lineage>
        <taxon>Bacteria</taxon>
        <taxon>Pseudomonadati</taxon>
        <taxon>Pseudomonadota</taxon>
        <taxon>Alphaproteobacteria</taxon>
        <taxon>Parvularculales</taxon>
        <taxon>Parvularculaceae</taxon>
        <taxon>Hyphococcus</taxon>
    </lineage>
</organism>
<evidence type="ECO:0000313" key="2">
    <source>
        <dbReference type="Proteomes" id="UP001596116"/>
    </source>
</evidence>
<comment type="caution">
    <text evidence="1">The sequence shown here is derived from an EMBL/GenBank/DDBJ whole genome shotgun (WGS) entry which is preliminary data.</text>
</comment>
<accession>A0ABW1KYZ7</accession>
<dbReference type="SUPFAM" id="SSF56935">
    <property type="entry name" value="Porins"/>
    <property type="match status" value="1"/>
</dbReference>
<proteinExistence type="predicted"/>
<reference evidence="1 2" key="1">
    <citation type="submission" date="2024-09" db="EMBL/GenBank/DDBJ databases">
        <authorList>
            <person name="Zhang Z.-H."/>
        </authorList>
    </citation>
    <scope>NUCLEOTIDE SEQUENCE [LARGE SCALE GENOMIC DNA]</scope>
    <source>
        <strain evidence="1 2">HHTR114</strain>
    </source>
</reference>
<dbReference type="Proteomes" id="UP001596116">
    <property type="component" value="Unassembled WGS sequence"/>
</dbReference>
<protein>
    <submittedName>
        <fullName evidence="1">Outer membrane beta-barrel protein</fullName>
    </submittedName>
</protein>
<keyword evidence="2" id="KW-1185">Reference proteome</keyword>
<name>A0ABW1KYZ7_9PROT</name>
<dbReference type="Pfam" id="PF10082">
    <property type="entry name" value="BBP2_2"/>
    <property type="match status" value="1"/>
</dbReference>
<gene>
    <name evidence="1" type="ORF">ACFMB1_09970</name>
</gene>
<sequence>MNTLEGGVLQRTKSGREAKALALVVSGGVFSGVYMDAAAQEIFDAAPPNVAGSRALPGYQPLGLRLGGVEVFPALEVGIEHDSNVYARSGNRNEVASDSAAIIEPRLRARKQWGSLRAEVSGRSLLKQYFEETSENRSDYSVNATLAGPIKDNTGFALNTSFNSRDAFRGTAENDLGDGAPIGIKTYSASLLFAHAFGRAKVAPQLFVTSTDYTSRDGAVADQDFRDRTFLGGRLRASYDVSESAAFFATGTLAQYQYKDDRDCCDRDSDYTALRGGFSYNVTELITSSVSVGYRNNDFKSDNFSDFGGLSVRAEIDWYPTTLISVSLQADQNITTSNFEQISAVSQTRAAVSVNYELLRNLNLRTSFSMTHDNFENIDGSVNRYLGDFSATYKVNRNIGVEVKAAYSGRSANADFPLFNDSDSTRLTAKLVFAI</sequence>
<dbReference type="EMBL" id="JBHPON010000001">
    <property type="protein sequence ID" value="MFC6035871.1"/>
    <property type="molecule type" value="Genomic_DNA"/>
</dbReference>
<evidence type="ECO:0000313" key="1">
    <source>
        <dbReference type="EMBL" id="MFC6035871.1"/>
    </source>
</evidence>